<dbReference type="Proteomes" id="UP000499080">
    <property type="component" value="Unassembled WGS sequence"/>
</dbReference>
<keyword evidence="2" id="KW-1185">Reference proteome</keyword>
<protein>
    <submittedName>
        <fullName evidence="1">Uncharacterized protein</fullName>
    </submittedName>
</protein>
<name>A0A4Y2QAW3_ARAVE</name>
<dbReference type="EMBL" id="BGPR01137138">
    <property type="protein sequence ID" value="GBN59426.1"/>
    <property type="molecule type" value="Genomic_DNA"/>
</dbReference>
<accession>A0A4Y2QAW3</accession>
<sequence>MRVRLSGRKCIGRWAQTALAISCPVGTLPSAGVHPEVVTTQYMKQDEKMDSPDKVYSTGLMKYKFTIAEQHSCKNNIITTRIQCEVGHSMNNKPMGCL</sequence>
<dbReference type="AlphaFoldDB" id="A0A4Y2QAW3"/>
<proteinExistence type="predicted"/>
<reference evidence="1 2" key="1">
    <citation type="journal article" date="2019" name="Sci. Rep.">
        <title>Orb-weaving spider Araneus ventricosus genome elucidates the spidroin gene catalogue.</title>
        <authorList>
            <person name="Kono N."/>
            <person name="Nakamura H."/>
            <person name="Ohtoshi R."/>
            <person name="Moran D.A.P."/>
            <person name="Shinohara A."/>
            <person name="Yoshida Y."/>
            <person name="Fujiwara M."/>
            <person name="Mori M."/>
            <person name="Tomita M."/>
            <person name="Arakawa K."/>
        </authorList>
    </citation>
    <scope>NUCLEOTIDE SEQUENCE [LARGE SCALE GENOMIC DNA]</scope>
</reference>
<gene>
    <name evidence="1" type="ORF">AVEN_59128_1</name>
</gene>
<evidence type="ECO:0000313" key="2">
    <source>
        <dbReference type="Proteomes" id="UP000499080"/>
    </source>
</evidence>
<evidence type="ECO:0000313" key="1">
    <source>
        <dbReference type="EMBL" id="GBN59426.1"/>
    </source>
</evidence>
<organism evidence="1 2">
    <name type="scientific">Araneus ventricosus</name>
    <name type="common">Orbweaver spider</name>
    <name type="synonym">Epeira ventricosa</name>
    <dbReference type="NCBI Taxonomy" id="182803"/>
    <lineage>
        <taxon>Eukaryota</taxon>
        <taxon>Metazoa</taxon>
        <taxon>Ecdysozoa</taxon>
        <taxon>Arthropoda</taxon>
        <taxon>Chelicerata</taxon>
        <taxon>Arachnida</taxon>
        <taxon>Araneae</taxon>
        <taxon>Araneomorphae</taxon>
        <taxon>Entelegynae</taxon>
        <taxon>Araneoidea</taxon>
        <taxon>Araneidae</taxon>
        <taxon>Araneus</taxon>
    </lineage>
</organism>
<comment type="caution">
    <text evidence="1">The sequence shown here is derived from an EMBL/GenBank/DDBJ whole genome shotgun (WGS) entry which is preliminary data.</text>
</comment>
<feature type="non-terminal residue" evidence="1">
    <location>
        <position position="98"/>
    </location>
</feature>